<dbReference type="PANTHER" id="PTHR30238:SF0">
    <property type="entry name" value="THYLAKOID MEMBRANE PROTEIN TERC, CHLOROPLASTIC"/>
    <property type="match status" value="1"/>
</dbReference>
<evidence type="ECO:0000256" key="4">
    <source>
        <dbReference type="ARBA" id="ARBA00023136"/>
    </source>
</evidence>
<keyword evidence="7" id="KW-1185">Reference proteome</keyword>
<sequence>MEHIALFGVLAVVLVLSIGIDFFGHKDGHEMSFKESAMWSLFWIAMGIGVGGFIWFDYGDVAASEYFAGYAMEKALSIDNLMVFMAIFTFFGIKDSAREHKILLWGIAGALVFRGIFVAAGSALFHLWWPIQVFFGLVVIWSARGILGGGDDDEEVDFSQKWFVRAIKKFYPVSTDNATSKFFTRIGGRRAVTVMFLCLVTIELCDVMFSFDSVPAVIGVTKEPALIYAAMIMAVLGLRALFFVLGSLMKHLTRLDFFVAIVLVFVGVKLIAAPFGYEMDAISSLCVVLGLLGAGVVTSLVFPKPE</sequence>
<feature type="transmembrane region" description="Helical" evidence="5">
    <location>
        <begin position="281"/>
        <end position="302"/>
    </location>
</feature>
<feature type="transmembrane region" description="Helical" evidence="5">
    <location>
        <begin position="257"/>
        <end position="275"/>
    </location>
</feature>
<dbReference type="RefSeq" id="YP_006987746.1">
    <property type="nucleotide sequence ID" value="NC_019402.1"/>
</dbReference>
<protein>
    <recommendedName>
        <fullName evidence="8">Integral membrane protein</fullName>
    </recommendedName>
</protein>
<evidence type="ECO:0000256" key="2">
    <source>
        <dbReference type="ARBA" id="ARBA00022692"/>
    </source>
</evidence>
<comment type="subcellular location">
    <subcellularLocation>
        <location evidence="1">Membrane</location>
        <topology evidence="1">Multi-pass membrane protein</topology>
    </subcellularLocation>
</comment>
<evidence type="ECO:0000256" key="3">
    <source>
        <dbReference type="ARBA" id="ARBA00022989"/>
    </source>
</evidence>
<dbReference type="Pfam" id="PF03741">
    <property type="entry name" value="TerC"/>
    <property type="match status" value="1"/>
</dbReference>
<keyword evidence="3 5" id="KW-1133">Transmembrane helix</keyword>
<accession>K4F9T9</accession>
<dbReference type="InterPro" id="IPR005496">
    <property type="entry name" value="Integral_membrane_TerC"/>
</dbReference>
<dbReference type="GO" id="GO:0016020">
    <property type="term" value="C:membrane"/>
    <property type="evidence" value="ECO:0007669"/>
    <property type="project" value="UniProtKB-SubCell"/>
</dbReference>
<dbReference type="EMBL" id="JN882286">
    <property type="protein sequence ID" value="AFC22090.1"/>
    <property type="molecule type" value="Genomic_DNA"/>
</dbReference>
<feature type="transmembrane region" description="Helical" evidence="5">
    <location>
        <begin position="191"/>
        <end position="211"/>
    </location>
</feature>
<feature type="transmembrane region" description="Helical" evidence="5">
    <location>
        <begin position="36"/>
        <end position="56"/>
    </location>
</feature>
<dbReference type="Proteomes" id="UP000000456">
    <property type="component" value="Segment"/>
</dbReference>
<gene>
    <name evidence="6" type="ORF">GAP52_096</name>
</gene>
<feature type="transmembrane region" description="Helical" evidence="5">
    <location>
        <begin position="226"/>
        <end position="245"/>
    </location>
</feature>
<dbReference type="GeneID" id="13994411"/>
<dbReference type="OrthoDB" id="30092at10239"/>
<evidence type="ECO:0000256" key="5">
    <source>
        <dbReference type="SAM" id="Phobius"/>
    </source>
</evidence>
<proteinExistence type="predicted"/>
<feature type="transmembrane region" description="Helical" evidence="5">
    <location>
        <begin position="6"/>
        <end position="24"/>
    </location>
</feature>
<evidence type="ECO:0000313" key="6">
    <source>
        <dbReference type="EMBL" id="AFC22090.1"/>
    </source>
</evidence>
<dbReference type="KEGG" id="vg:13994411"/>
<evidence type="ECO:0000313" key="7">
    <source>
        <dbReference type="Proteomes" id="UP000000456"/>
    </source>
</evidence>
<evidence type="ECO:0008006" key="8">
    <source>
        <dbReference type="Google" id="ProtNLM"/>
    </source>
</evidence>
<feature type="transmembrane region" description="Helical" evidence="5">
    <location>
        <begin position="102"/>
        <end position="121"/>
    </location>
</feature>
<feature type="transmembrane region" description="Helical" evidence="5">
    <location>
        <begin position="127"/>
        <end position="147"/>
    </location>
</feature>
<organism evidence="6 7">
    <name type="scientific">Cronobacter phage vB_CsaP_GAP52</name>
    <dbReference type="NCBI Taxonomy" id="1141137"/>
    <lineage>
        <taxon>Viruses</taxon>
        <taxon>Duplodnaviria</taxon>
        <taxon>Heunggongvirae</taxon>
        <taxon>Uroviricota</taxon>
        <taxon>Caudoviricetes</taxon>
        <taxon>Grimontviridae</taxon>
        <taxon>Crifsvirus</taxon>
        <taxon>Crifsvirus GAP52</taxon>
    </lineage>
</organism>
<reference evidence="6 7" key="1">
    <citation type="submission" date="2011-10" db="EMBL/GenBank/DDBJ databases">
        <authorList>
            <person name="Burke D."/>
        </authorList>
    </citation>
    <scope>NUCLEOTIDE SEQUENCE [LARGE SCALE GENOMIC DNA]</scope>
    <source>
        <strain evidence="6">VB_CsaP_GAP-52</strain>
    </source>
</reference>
<feature type="transmembrane region" description="Helical" evidence="5">
    <location>
        <begin position="76"/>
        <end position="93"/>
    </location>
</feature>
<dbReference type="PANTHER" id="PTHR30238">
    <property type="entry name" value="MEMBRANE BOUND PREDICTED REDOX MODULATOR"/>
    <property type="match status" value="1"/>
</dbReference>
<keyword evidence="4 5" id="KW-0472">Membrane</keyword>
<dbReference type="InterPro" id="IPR022369">
    <property type="entry name" value="Integral_membrane_TerC_rswitch"/>
</dbReference>
<name>K4F9T9_9CAUD</name>
<evidence type="ECO:0000256" key="1">
    <source>
        <dbReference type="ARBA" id="ARBA00004141"/>
    </source>
</evidence>
<keyword evidence="2 5" id="KW-0812">Transmembrane</keyword>
<dbReference type="NCBIfam" id="TIGR03718">
    <property type="entry name" value="R_switched_Alx"/>
    <property type="match status" value="1"/>
</dbReference>